<evidence type="ECO:0000256" key="2">
    <source>
        <dbReference type="ARBA" id="ARBA00007103"/>
    </source>
</evidence>
<name>A0A7C5RJM6_9BACT</name>
<evidence type="ECO:0000256" key="4">
    <source>
        <dbReference type="ARBA" id="ARBA00022605"/>
    </source>
</evidence>
<dbReference type="PANTHER" id="PTHR10314">
    <property type="entry name" value="CYSTATHIONINE BETA-SYNTHASE"/>
    <property type="match status" value="1"/>
</dbReference>
<dbReference type="InterPro" id="IPR050214">
    <property type="entry name" value="Cys_Synth/Cystath_Beta-Synth"/>
</dbReference>
<dbReference type="InterPro" id="IPR001926">
    <property type="entry name" value="TrpB-like_PALP"/>
</dbReference>
<sequence>MEFKKFALAKLRQVHVGQTPLVYLEKYGVYAKLERYNPTGSVKDRPVYFMLLRAIDNGLVGENSVLIEPTSGNTGISLAYFSALLGLKAIIVMPSNVSVERRRIIEAYGAEVILVDSMSKAVEYARKIANELGGFILNQFENPNNVLAHKLTTGPELLSQMNFDLDAFVAGVGTSGTLVGVSEILKSFSESIKVFAVQPRSSPVLTGGTPQAHKIQGIGPDFTPQLFNRSLVDEVICVDDLEAFKMTQQLWREGVFVGISSGANLLAAVHVKEKYGFERVVTVFPDDGSKYISLF</sequence>
<comment type="caution">
    <text evidence="10">The sequence shown here is derived from an EMBL/GenBank/DDBJ whole genome shotgun (WGS) entry which is preliminary data.</text>
</comment>
<evidence type="ECO:0000256" key="7">
    <source>
        <dbReference type="ARBA" id="ARBA00023192"/>
    </source>
</evidence>
<reference evidence="10" key="1">
    <citation type="journal article" date="2020" name="mSystems">
        <title>Genome- and Community-Level Interaction Insights into Carbon Utilization and Element Cycling Functions of Hydrothermarchaeota in Hydrothermal Sediment.</title>
        <authorList>
            <person name="Zhou Z."/>
            <person name="Liu Y."/>
            <person name="Xu W."/>
            <person name="Pan J."/>
            <person name="Luo Z.H."/>
            <person name="Li M."/>
        </authorList>
    </citation>
    <scope>NUCLEOTIDE SEQUENCE [LARGE SCALE GENOMIC DNA]</scope>
    <source>
        <strain evidence="10">SpSt-609</strain>
    </source>
</reference>
<comment type="cofactor">
    <cofactor evidence="1">
        <name>pyridoxal 5'-phosphate</name>
        <dbReference type="ChEBI" id="CHEBI:597326"/>
    </cofactor>
</comment>
<evidence type="ECO:0000256" key="1">
    <source>
        <dbReference type="ARBA" id="ARBA00001933"/>
    </source>
</evidence>
<keyword evidence="6" id="KW-0663">Pyridoxal phosphate</keyword>
<comment type="similarity">
    <text evidence="2">Belongs to the cysteine synthase/cystathionine beta-synthase family.</text>
</comment>
<evidence type="ECO:0000256" key="8">
    <source>
        <dbReference type="ARBA" id="ARBA00047931"/>
    </source>
</evidence>
<keyword evidence="4" id="KW-0028">Amino-acid biosynthesis</keyword>
<dbReference type="CDD" id="cd01561">
    <property type="entry name" value="CBS_like"/>
    <property type="match status" value="1"/>
</dbReference>
<dbReference type="InterPro" id="IPR036052">
    <property type="entry name" value="TrpB-like_PALP_sf"/>
</dbReference>
<comment type="catalytic activity">
    <reaction evidence="8">
        <text>O-acetyl-L-serine + hydrogen sulfide = L-cysteine + acetate</text>
        <dbReference type="Rhea" id="RHEA:14829"/>
        <dbReference type="ChEBI" id="CHEBI:29919"/>
        <dbReference type="ChEBI" id="CHEBI:30089"/>
        <dbReference type="ChEBI" id="CHEBI:35235"/>
        <dbReference type="ChEBI" id="CHEBI:58340"/>
        <dbReference type="EC" id="2.5.1.47"/>
    </reaction>
</comment>
<feature type="domain" description="Tryptophan synthase beta chain-like PALP" evidence="9">
    <location>
        <begin position="15"/>
        <end position="286"/>
    </location>
</feature>
<dbReference type="GO" id="GO:0004124">
    <property type="term" value="F:cysteine synthase activity"/>
    <property type="evidence" value="ECO:0007669"/>
    <property type="project" value="UniProtKB-EC"/>
</dbReference>
<protein>
    <recommendedName>
        <fullName evidence="3">cysteine synthase</fullName>
        <ecNumber evidence="3">2.5.1.47</ecNumber>
    </recommendedName>
</protein>
<accession>A0A7C5RJM6</accession>
<keyword evidence="7" id="KW-0198">Cysteine biosynthesis</keyword>
<dbReference type="Pfam" id="PF00291">
    <property type="entry name" value="PALP"/>
    <property type="match status" value="1"/>
</dbReference>
<keyword evidence="5" id="KW-0808">Transferase</keyword>
<dbReference type="EMBL" id="DSZY01000044">
    <property type="protein sequence ID" value="HGU41275.1"/>
    <property type="molecule type" value="Genomic_DNA"/>
</dbReference>
<dbReference type="AlphaFoldDB" id="A0A7C5RJM6"/>
<dbReference type="FunFam" id="3.40.50.1100:FF:000006">
    <property type="entry name" value="Cysteine synthase"/>
    <property type="match status" value="1"/>
</dbReference>
<dbReference type="EC" id="2.5.1.47" evidence="3"/>
<dbReference type="SUPFAM" id="SSF53686">
    <property type="entry name" value="Tryptophan synthase beta subunit-like PLP-dependent enzymes"/>
    <property type="match status" value="1"/>
</dbReference>
<evidence type="ECO:0000256" key="3">
    <source>
        <dbReference type="ARBA" id="ARBA00012681"/>
    </source>
</evidence>
<organism evidence="10">
    <name type="scientific">Fervidobacterium thailandense</name>
    <dbReference type="NCBI Taxonomy" id="1008305"/>
    <lineage>
        <taxon>Bacteria</taxon>
        <taxon>Thermotogati</taxon>
        <taxon>Thermotogota</taxon>
        <taxon>Thermotogae</taxon>
        <taxon>Thermotogales</taxon>
        <taxon>Fervidobacteriaceae</taxon>
        <taxon>Fervidobacterium</taxon>
    </lineage>
</organism>
<evidence type="ECO:0000313" key="10">
    <source>
        <dbReference type="EMBL" id="HGU41275.1"/>
    </source>
</evidence>
<dbReference type="Gene3D" id="3.40.50.1100">
    <property type="match status" value="2"/>
</dbReference>
<gene>
    <name evidence="10" type="ORF">ENT77_08840</name>
</gene>
<evidence type="ECO:0000259" key="9">
    <source>
        <dbReference type="Pfam" id="PF00291"/>
    </source>
</evidence>
<evidence type="ECO:0000256" key="5">
    <source>
        <dbReference type="ARBA" id="ARBA00022679"/>
    </source>
</evidence>
<proteinExistence type="inferred from homology"/>
<evidence type="ECO:0000256" key="6">
    <source>
        <dbReference type="ARBA" id="ARBA00022898"/>
    </source>
</evidence>